<keyword evidence="3" id="KW-1185">Reference proteome</keyword>
<gene>
    <name evidence="2" type="ORF">BHF72_0840</name>
</gene>
<accession>A0A1E5UB55</accession>
<feature type="transmembrane region" description="Helical" evidence="1">
    <location>
        <begin position="41"/>
        <end position="64"/>
    </location>
</feature>
<evidence type="ECO:0000313" key="3">
    <source>
        <dbReference type="Proteomes" id="UP000095601"/>
    </source>
</evidence>
<dbReference type="EMBL" id="MKGI01000079">
    <property type="protein sequence ID" value="OEL10146.1"/>
    <property type="molecule type" value="Genomic_DNA"/>
</dbReference>
<sequence length="103" mass="11661">MKFKLKIMITNKQRSFVIYGLAALLLVIPFIGMQFTKEINWSGFDFLIAGIFLFGTAFCVDMVLKMEKKNARRMFYIVLILLALFLIWAELAVGIFGSPVAGS</sequence>
<evidence type="ECO:0000256" key="1">
    <source>
        <dbReference type="SAM" id="Phobius"/>
    </source>
</evidence>
<keyword evidence="1" id="KW-1133">Transmembrane helix</keyword>
<keyword evidence="1" id="KW-0812">Transmembrane</keyword>
<dbReference type="STRING" id="237258.SAMN04489756_103112"/>
<feature type="transmembrane region" description="Helical" evidence="1">
    <location>
        <begin position="76"/>
        <end position="97"/>
    </location>
</feature>
<feature type="transmembrane region" description="Helical" evidence="1">
    <location>
        <begin position="16"/>
        <end position="35"/>
    </location>
</feature>
<protein>
    <submittedName>
        <fullName evidence="2">Putative membrane protein</fullName>
    </submittedName>
</protein>
<comment type="caution">
    <text evidence="2">The sequence shown here is derived from an EMBL/GenBank/DDBJ whole genome shotgun (WGS) entry which is preliminary data.</text>
</comment>
<dbReference type="Proteomes" id="UP000095601">
    <property type="component" value="Unassembled WGS sequence"/>
</dbReference>
<reference evidence="2 3" key="1">
    <citation type="submission" date="2016-09" db="EMBL/GenBank/DDBJ databases">
        <authorList>
            <person name="Capua I."/>
            <person name="De Benedictis P."/>
            <person name="Joannis T."/>
            <person name="Lombin L.H."/>
            <person name="Cattoli G."/>
        </authorList>
    </citation>
    <scope>NUCLEOTIDE SEQUENCE [LARGE SCALE GENOMIC DNA]</scope>
    <source>
        <strain evidence="2 3">NRS-1</strain>
    </source>
</reference>
<dbReference type="AlphaFoldDB" id="A0A1E5UB55"/>
<organism evidence="2 3">
    <name type="scientific">Cloacibacterium normanense</name>
    <dbReference type="NCBI Taxonomy" id="237258"/>
    <lineage>
        <taxon>Bacteria</taxon>
        <taxon>Pseudomonadati</taxon>
        <taxon>Bacteroidota</taxon>
        <taxon>Flavobacteriia</taxon>
        <taxon>Flavobacteriales</taxon>
        <taxon>Weeksellaceae</taxon>
    </lineage>
</organism>
<keyword evidence="1" id="KW-0472">Membrane</keyword>
<proteinExistence type="predicted"/>
<evidence type="ECO:0000313" key="2">
    <source>
        <dbReference type="EMBL" id="OEL10146.1"/>
    </source>
</evidence>
<name>A0A1E5UB55_9FLAO</name>